<proteinExistence type="predicted"/>
<feature type="region of interest" description="Disordered" evidence="1">
    <location>
        <begin position="20"/>
        <end position="60"/>
    </location>
</feature>
<evidence type="ECO:0008006" key="4">
    <source>
        <dbReference type="Google" id="ProtNLM"/>
    </source>
</evidence>
<comment type="caution">
    <text evidence="2">The sequence shown here is derived from an EMBL/GenBank/DDBJ whole genome shotgun (WGS) entry which is preliminary data.</text>
</comment>
<organism evidence="2 3">
    <name type="scientific">Rhodoglobus aureus</name>
    <dbReference type="NCBI Taxonomy" id="191497"/>
    <lineage>
        <taxon>Bacteria</taxon>
        <taxon>Bacillati</taxon>
        <taxon>Actinomycetota</taxon>
        <taxon>Actinomycetes</taxon>
        <taxon>Micrococcales</taxon>
        <taxon>Microbacteriaceae</taxon>
        <taxon>Rhodoglobus</taxon>
    </lineage>
</organism>
<protein>
    <recommendedName>
        <fullName evidence="4">Secreted protein</fullName>
    </recommendedName>
</protein>
<accession>A0ABN1VEP8</accession>
<dbReference type="EMBL" id="BAAAKW010000009">
    <property type="protein sequence ID" value="GAA1208116.1"/>
    <property type="molecule type" value="Genomic_DNA"/>
</dbReference>
<sequence length="76" mass="8508">MLVIVLIVLSGFDLARTGRGNLNVDGSSQHTTHRQSWGLEEDNRDRYHDQETGDRDFRSAYDTPFCAGADLAPGRE</sequence>
<evidence type="ECO:0000313" key="3">
    <source>
        <dbReference type="Proteomes" id="UP001500943"/>
    </source>
</evidence>
<evidence type="ECO:0000256" key="1">
    <source>
        <dbReference type="SAM" id="MobiDB-lite"/>
    </source>
</evidence>
<name>A0ABN1VEP8_9MICO</name>
<reference evidence="2 3" key="1">
    <citation type="journal article" date="2019" name="Int. J. Syst. Evol. Microbiol.">
        <title>The Global Catalogue of Microorganisms (GCM) 10K type strain sequencing project: providing services to taxonomists for standard genome sequencing and annotation.</title>
        <authorList>
            <consortium name="The Broad Institute Genomics Platform"/>
            <consortium name="The Broad Institute Genome Sequencing Center for Infectious Disease"/>
            <person name="Wu L."/>
            <person name="Ma J."/>
        </authorList>
    </citation>
    <scope>NUCLEOTIDE SEQUENCE [LARGE SCALE GENOMIC DNA]</scope>
    <source>
        <strain evidence="2 3">JCM 12762</strain>
    </source>
</reference>
<gene>
    <name evidence="2" type="ORF">GCM10009655_04150</name>
</gene>
<evidence type="ECO:0000313" key="2">
    <source>
        <dbReference type="EMBL" id="GAA1208116.1"/>
    </source>
</evidence>
<dbReference type="Proteomes" id="UP001500943">
    <property type="component" value="Unassembled WGS sequence"/>
</dbReference>
<feature type="compositionally biased region" description="Basic and acidic residues" evidence="1">
    <location>
        <begin position="41"/>
        <end position="59"/>
    </location>
</feature>
<keyword evidence="3" id="KW-1185">Reference proteome</keyword>